<comment type="caution">
    <text evidence="2">The sequence shown here is derived from an EMBL/GenBank/DDBJ whole genome shotgun (WGS) entry which is preliminary data.</text>
</comment>
<dbReference type="Proteomes" id="UP000266841">
    <property type="component" value="Unassembled WGS sequence"/>
</dbReference>
<evidence type="ECO:0000313" key="3">
    <source>
        <dbReference type="Proteomes" id="UP000266841"/>
    </source>
</evidence>
<dbReference type="AlphaFoldDB" id="K0T295"/>
<proteinExistence type="predicted"/>
<feature type="region of interest" description="Disordered" evidence="1">
    <location>
        <begin position="441"/>
        <end position="487"/>
    </location>
</feature>
<evidence type="ECO:0000313" key="2">
    <source>
        <dbReference type="EMBL" id="EJK72703.1"/>
    </source>
</evidence>
<organism evidence="2 3">
    <name type="scientific">Thalassiosira oceanica</name>
    <name type="common">Marine diatom</name>
    <dbReference type="NCBI Taxonomy" id="159749"/>
    <lineage>
        <taxon>Eukaryota</taxon>
        <taxon>Sar</taxon>
        <taxon>Stramenopiles</taxon>
        <taxon>Ochrophyta</taxon>
        <taxon>Bacillariophyta</taxon>
        <taxon>Coscinodiscophyceae</taxon>
        <taxon>Thalassiosirophycidae</taxon>
        <taxon>Thalassiosirales</taxon>
        <taxon>Thalassiosiraceae</taxon>
        <taxon>Thalassiosira</taxon>
    </lineage>
</organism>
<dbReference type="OrthoDB" id="38519at2759"/>
<sequence>MGDGDAGDDSNRSRHNEDEVRSQGLKFVGFDERRQASVNKRTNDCRFKAFYGVPSITVAAILDDLVEDHPELKYDYFFMTLNWLYLYETYPVLSGRWQYSESHIGRTVISYGKMLQQLSRKIIRFEFKDDDGPYLFSLDTVNFLCYEMRLDPSAKWFDPKSKSAGLKYEFCLSLSEPRIVWIRGPVPASTADITMFRGGTTDVSRDKWDKSALYHQIPNGLGDSSYTAEASKMTTNSPEFPADMKHWIGRCLARQETLHARLKFFNILGHRFRHGTDVEDRMSLHQMAVEAVEDESTALGTAVTTPHDVFWPLRSSSHLQKPRACRVRPQLRYVAIQNAGSSFAGSAILWADAPLFTANALAMHHQFPASGPPSTSPRIRSPRGFGPQEQHRPPGIVVYAYPRRTAARLPYSTSPSSAGEFAVIRHRAPLTPEIEIARFQSEVRQTEPIQTERPPSLGIRHSPRPVRRPSADPILAQPMSLTSTSPY</sequence>
<accession>K0T295</accession>
<feature type="region of interest" description="Disordered" evidence="1">
    <location>
        <begin position="1"/>
        <end position="20"/>
    </location>
</feature>
<gene>
    <name evidence="2" type="ORF">THAOC_05736</name>
</gene>
<evidence type="ECO:0000256" key="1">
    <source>
        <dbReference type="SAM" id="MobiDB-lite"/>
    </source>
</evidence>
<protein>
    <submittedName>
        <fullName evidence="2">Uncharacterized protein</fullName>
    </submittedName>
</protein>
<keyword evidence="3" id="KW-1185">Reference proteome</keyword>
<feature type="compositionally biased region" description="Basic and acidic residues" evidence="1">
    <location>
        <begin position="9"/>
        <end position="20"/>
    </location>
</feature>
<dbReference type="EMBL" id="AGNL01005439">
    <property type="protein sequence ID" value="EJK72703.1"/>
    <property type="molecule type" value="Genomic_DNA"/>
</dbReference>
<name>K0T295_THAOC</name>
<reference evidence="2 3" key="1">
    <citation type="journal article" date="2012" name="Genome Biol.">
        <title>Genome and low-iron response of an oceanic diatom adapted to chronic iron limitation.</title>
        <authorList>
            <person name="Lommer M."/>
            <person name="Specht M."/>
            <person name="Roy A.S."/>
            <person name="Kraemer L."/>
            <person name="Andreson R."/>
            <person name="Gutowska M.A."/>
            <person name="Wolf J."/>
            <person name="Bergner S.V."/>
            <person name="Schilhabel M.B."/>
            <person name="Klostermeier U.C."/>
            <person name="Beiko R.G."/>
            <person name="Rosenstiel P."/>
            <person name="Hippler M."/>
            <person name="Laroche J."/>
        </authorList>
    </citation>
    <scope>NUCLEOTIDE SEQUENCE [LARGE SCALE GENOMIC DNA]</scope>
    <source>
        <strain evidence="2 3">CCMP1005</strain>
    </source>
</reference>